<dbReference type="Proteomes" id="UP000815325">
    <property type="component" value="Unassembled WGS sequence"/>
</dbReference>
<sequence length="103" mass="11189">CLAGSFFATYPVTRALPYGPHSIAQPLACFPLLSMLLLPQVLGGQFRRVMPSDLRYPGAFAKGSMPTTRSAKDDSTAYLQHGPNRVLLEKMLIKDGCHSCGAY</sequence>
<evidence type="ECO:0000313" key="2">
    <source>
        <dbReference type="Proteomes" id="UP000815325"/>
    </source>
</evidence>
<reference evidence="1" key="1">
    <citation type="submission" date="2017-08" db="EMBL/GenBank/DDBJ databases">
        <authorList>
            <person name="Polle J.E."/>
            <person name="Barry K."/>
            <person name="Cushman J."/>
            <person name="Schmutz J."/>
            <person name="Tran D."/>
            <person name="Hathwaick L.T."/>
            <person name="Yim W.C."/>
            <person name="Jenkins J."/>
            <person name="Mckie-Krisberg Z.M."/>
            <person name="Prochnik S."/>
            <person name="Lindquist E."/>
            <person name="Dockter R.B."/>
            <person name="Adam C."/>
            <person name="Molina H."/>
            <person name="Bunkerborg J."/>
            <person name="Jin E."/>
            <person name="Buchheim M."/>
            <person name="Magnuson J."/>
        </authorList>
    </citation>
    <scope>NUCLEOTIDE SEQUENCE</scope>
    <source>
        <strain evidence="1">CCAP 19/18</strain>
    </source>
</reference>
<gene>
    <name evidence="1" type="ORF">DUNSADRAFT_6713</name>
</gene>
<accession>A0ABQ7GMR6</accession>
<feature type="non-terminal residue" evidence="1">
    <location>
        <position position="1"/>
    </location>
</feature>
<comment type="caution">
    <text evidence="1">The sequence shown here is derived from an EMBL/GenBank/DDBJ whole genome shotgun (WGS) entry which is preliminary data.</text>
</comment>
<proteinExistence type="predicted"/>
<protein>
    <submittedName>
        <fullName evidence="1">Uncharacterized protein</fullName>
    </submittedName>
</protein>
<organism evidence="1 2">
    <name type="scientific">Dunaliella salina</name>
    <name type="common">Green alga</name>
    <name type="synonym">Protococcus salinus</name>
    <dbReference type="NCBI Taxonomy" id="3046"/>
    <lineage>
        <taxon>Eukaryota</taxon>
        <taxon>Viridiplantae</taxon>
        <taxon>Chlorophyta</taxon>
        <taxon>core chlorophytes</taxon>
        <taxon>Chlorophyceae</taxon>
        <taxon>CS clade</taxon>
        <taxon>Chlamydomonadales</taxon>
        <taxon>Dunaliellaceae</taxon>
        <taxon>Dunaliella</taxon>
    </lineage>
</organism>
<keyword evidence="2" id="KW-1185">Reference proteome</keyword>
<evidence type="ECO:0000313" key="1">
    <source>
        <dbReference type="EMBL" id="KAF5835900.1"/>
    </source>
</evidence>
<dbReference type="EMBL" id="MU069684">
    <property type="protein sequence ID" value="KAF5835900.1"/>
    <property type="molecule type" value="Genomic_DNA"/>
</dbReference>
<name>A0ABQ7GMR6_DUNSA</name>